<protein>
    <submittedName>
        <fullName evidence="2">Uncharacterized protein</fullName>
    </submittedName>
</protein>
<comment type="caution">
    <text evidence="2">The sequence shown here is derived from an EMBL/GenBank/DDBJ whole genome shotgun (WGS) entry which is preliminary data.</text>
</comment>
<reference evidence="2 3" key="1">
    <citation type="journal article" date="2023" name="Plants (Basel)">
        <title>Bridging the Gap: Combining Genomics and Transcriptomics Approaches to Understand Stylosanthes scabra, an Orphan Legume from the Brazilian Caatinga.</title>
        <authorList>
            <person name="Ferreira-Neto J.R.C."/>
            <person name="da Silva M.D."/>
            <person name="Binneck E."/>
            <person name="de Melo N.F."/>
            <person name="da Silva R.H."/>
            <person name="de Melo A.L.T.M."/>
            <person name="Pandolfi V."/>
            <person name="Bustamante F.O."/>
            <person name="Brasileiro-Vidal A.C."/>
            <person name="Benko-Iseppon A.M."/>
        </authorList>
    </citation>
    <scope>NUCLEOTIDE SEQUENCE [LARGE SCALE GENOMIC DNA]</scope>
    <source>
        <tissue evidence="2">Leaves</tissue>
    </source>
</reference>
<proteinExistence type="predicted"/>
<accession>A0ABU6XRG7</accession>
<evidence type="ECO:0000313" key="3">
    <source>
        <dbReference type="Proteomes" id="UP001341840"/>
    </source>
</evidence>
<feature type="non-terminal residue" evidence="2">
    <location>
        <position position="64"/>
    </location>
</feature>
<dbReference type="EMBL" id="JASCZI010213077">
    <property type="protein sequence ID" value="MED6200802.1"/>
    <property type="molecule type" value="Genomic_DNA"/>
</dbReference>
<dbReference type="Proteomes" id="UP001341840">
    <property type="component" value="Unassembled WGS sequence"/>
</dbReference>
<sequence length="64" mass="7526">MTCWKLGRYIWHRTYIPRRKIEQRGHKPPLFISLETQRNFIINPGASGTKPPSLHLTPELNTDL</sequence>
<evidence type="ECO:0000256" key="1">
    <source>
        <dbReference type="SAM" id="MobiDB-lite"/>
    </source>
</evidence>
<name>A0ABU6XRG7_9FABA</name>
<organism evidence="2 3">
    <name type="scientific">Stylosanthes scabra</name>
    <dbReference type="NCBI Taxonomy" id="79078"/>
    <lineage>
        <taxon>Eukaryota</taxon>
        <taxon>Viridiplantae</taxon>
        <taxon>Streptophyta</taxon>
        <taxon>Embryophyta</taxon>
        <taxon>Tracheophyta</taxon>
        <taxon>Spermatophyta</taxon>
        <taxon>Magnoliopsida</taxon>
        <taxon>eudicotyledons</taxon>
        <taxon>Gunneridae</taxon>
        <taxon>Pentapetalae</taxon>
        <taxon>rosids</taxon>
        <taxon>fabids</taxon>
        <taxon>Fabales</taxon>
        <taxon>Fabaceae</taxon>
        <taxon>Papilionoideae</taxon>
        <taxon>50 kb inversion clade</taxon>
        <taxon>dalbergioids sensu lato</taxon>
        <taxon>Dalbergieae</taxon>
        <taxon>Pterocarpus clade</taxon>
        <taxon>Stylosanthes</taxon>
    </lineage>
</organism>
<feature type="region of interest" description="Disordered" evidence="1">
    <location>
        <begin position="43"/>
        <end position="64"/>
    </location>
</feature>
<gene>
    <name evidence="2" type="ORF">PIB30_088806</name>
</gene>
<keyword evidence="3" id="KW-1185">Reference proteome</keyword>
<evidence type="ECO:0000313" key="2">
    <source>
        <dbReference type="EMBL" id="MED6200802.1"/>
    </source>
</evidence>